<accession>A0AAD4N320</accession>
<evidence type="ECO:0000313" key="3">
    <source>
        <dbReference type="Proteomes" id="UP001201812"/>
    </source>
</evidence>
<feature type="transmembrane region" description="Helical" evidence="1">
    <location>
        <begin position="7"/>
        <end position="30"/>
    </location>
</feature>
<organism evidence="2 3">
    <name type="scientific">Ditylenchus destructor</name>
    <dbReference type="NCBI Taxonomy" id="166010"/>
    <lineage>
        <taxon>Eukaryota</taxon>
        <taxon>Metazoa</taxon>
        <taxon>Ecdysozoa</taxon>
        <taxon>Nematoda</taxon>
        <taxon>Chromadorea</taxon>
        <taxon>Rhabditida</taxon>
        <taxon>Tylenchina</taxon>
        <taxon>Tylenchomorpha</taxon>
        <taxon>Sphaerularioidea</taxon>
        <taxon>Anguinidae</taxon>
        <taxon>Anguininae</taxon>
        <taxon>Ditylenchus</taxon>
    </lineage>
</organism>
<name>A0AAD4N320_9BILA</name>
<evidence type="ECO:0000256" key="1">
    <source>
        <dbReference type="SAM" id="Phobius"/>
    </source>
</evidence>
<keyword evidence="3" id="KW-1185">Reference proteome</keyword>
<gene>
    <name evidence="2" type="ORF">DdX_10931</name>
</gene>
<keyword evidence="1" id="KW-0472">Membrane</keyword>
<protein>
    <submittedName>
        <fullName evidence="2">Uncharacterized protein</fullName>
    </submittedName>
</protein>
<keyword evidence="1" id="KW-1133">Transmembrane helix</keyword>
<comment type="caution">
    <text evidence="2">The sequence shown here is derived from an EMBL/GenBank/DDBJ whole genome shotgun (WGS) entry which is preliminary data.</text>
</comment>
<sequence>MSLPKEFIKAIIASAVFGFALFGTSIFYLASTEKDIHVSDEFIYMDNSWNVHMPPKHITRLHSEEILIGEDSRIFIPWNLNEESEYYEFGLKNGFNDSVESAQKCGTILTEVGCRSVEKKKKKFGPKLSHPPNFP</sequence>
<proteinExistence type="predicted"/>
<dbReference type="EMBL" id="JAKKPZ010000028">
    <property type="protein sequence ID" value="KAI1709923.1"/>
    <property type="molecule type" value="Genomic_DNA"/>
</dbReference>
<reference evidence="2" key="1">
    <citation type="submission" date="2022-01" db="EMBL/GenBank/DDBJ databases">
        <title>Genome Sequence Resource for Two Populations of Ditylenchus destructor, the Migratory Endoparasitic Phytonematode.</title>
        <authorList>
            <person name="Zhang H."/>
            <person name="Lin R."/>
            <person name="Xie B."/>
        </authorList>
    </citation>
    <scope>NUCLEOTIDE SEQUENCE</scope>
    <source>
        <strain evidence="2">BazhouSP</strain>
    </source>
</reference>
<evidence type="ECO:0000313" key="2">
    <source>
        <dbReference type="EMBL" id="KAI1709923.1"/>
    </source>
</evidence>
<dbReference type="Proteomes" id="UP001201812">
    <property type="component" value="Unassembled WGS sequence"/>
</dbReference>
<keyword evidence="1" id="KW-0812">Transmembrane</keyword>
<dbReference type="AlphaFoldDB" id="A0AAD4N320"/>